<evidence type="ECO:0000256" key="1">
    <source>
        <dbReference type="ARBA" id="ARBA00004651"/>
    </source>
</evidence>
<evidence type="ECO:0000256" key="2">
    <source>
        <dbReference type="ARBA" id="ARBA00006228"/>
    </source>
</evidence>
<dbReference type="InterPro" id="IPR002758">
    <property type="entry name" value="Cation_antiport_E"/>
</dbReference>
<gene>
    <name evidence="8" type="ORF">NBRC116585_29700</name>
</gene>
<keyword evidence="4 7" id="KW-0812">Transmembrane</keyword>
<dbReference type="PIRSF" id="PIRSF019239">
    <property type="entry name" value="MrpE"/>
    <property type="match status" value="1"/>
</dbReference>
<evidence type="ECO:0000313" key="9">
    <source>
        <dbReference type="Proteomes" id="UP001481413"/>
    </source>
</evidence>
<comment type="similarity">
    <text evidence="2">Belongs to the CPA3 antiporters (TC 2.A.63) subunit E family.</text>
</comment>
<protein>
    <submittedName>
        <fullName evidence="8">Na+/H+ antiporter subunit E</fullName>
    </submittedName>
</protein>
<dbReference type="PANTHER" id="PTHR34584">
    <property type="entry name" value="NA(+)/H(+) ANTIPORTER SUBUNIT E1"/>
    <property type="match status" value="1"/>
</dbReference>
<accession>A0ABQ0A3H9</accession>
<name>A0ABQ0A3H9_9GAMM</name>
<comment type="subcellular location">
    <subcellularLocation>
        <location evidence="1">Cell membrane</location>
        <topology evidence="1">Multi-pass membrane protein</topology>
    </subcellularLocation>
</comment>
<keyword evidence="6 7" id="KW-0472">Membrane</keyword>
<proteinExistence type="inferred from homology"/>
<comment type="caution">
    <text evidence="8">The sequence shown here is derived from an EMBL/GenBank/DDBJ whole genome shotgun (WGS) entry which is preliminary data.</text>
</comment>
<evidence type="ECO:0000256" key="4">
    <source>
        <dbReference type="ARBA" id="ARBA00022692"/>
    </source>
</evidence>
<evidence type="ECO:0000256" key="5">
    <source>
        <dbReference type="ARBA" id="ARBA00022989"/>
    </source>
</evidence>
<dbReference type="PANTHER" id="PTHR34584:SF1">
    <property type="entry name" value="NA(+)_H(+) ANTIPORTER SUBUNIT E1"/>
    <property type="match status" value="1"/>
</dbReference>
<keyword evidence="3" id="KW-1003">Cell membrane</keyword>
<keyword evidence="5 7" id="KW-1133">Transmembrane helix</keyword>
<feature type="transmembrane region" description="Helical" evidence="7">
    <location>
        <begin position="12"/>
        <end position="39"/>
    </location>
</feature>
<dbReference type="RefSeq" id="WP_353296058.1">
    <property type="nucleotide sequence ID" value="NZ_BAABWH010000011.1"/>
</dbReference>
<reference evidence="8 9" key="1">
    <citation type="submission" date="2024-04" db="EMBL/GenBank/DDBJ databases">
        <title>Draft genome sequence of Thalassolituus maritimus NBRC 116585.</title>
        <authorList>
            <person name="Miyakawa T."/>
            <person name="Kusuya Y."/>
            <person name="Miura T."/>
        </authorList>
    </citation>
    <scope>NUCLEOTIDE SEQUENCE [LARGE SCALE GENOMIC DNA]</scope>
    <source>
        <strain evidence="8 9">5NW40-0001</strain>
    </source>
</reference>
<evidence type="ECO:0000256" key="6">
    <source>
        <dbReference type="ARBA" id="ARBA00023136"/>
    </source>
</evidence>
<evidence type="ECO:0000313" key="8">
    <source>
        <dbReference type="EMBL" id="GAA6146850.1"/>
    </source>
</evidence>
<dbReference type="EMBL" id="BAABWH010000011">
    <property type="protein sequence ID" value="GAA6146850.1"/>
    <property type="molecule type" value="Genomic_DNA"/>
</dbReference>
<sequence>MGRLLPMPWHSLMLLVVWLLLNGVSYGQLLLGTILGLLIPIMTYPYVRGHAPIQKPFSLVVYGLRLVWDIVVANLDVARRILLPNRFLKPGWLVYPLSMSEPFPVTILASSISLTPGTVSVEFSEDRSCLYIHVLHLTDEDELIAFIRRRYEQPLKEIFGC</sequence>
<evidence type="ECO:0000256" key="7">
    <source>
        <dbReference type="SAM" id="Phobius"/>
    </source>
</evidence>
<keyword evidence="9" id="KW-1185">Reference proteome</keyword>
<dbReference type="Pfam" id="PF01899">
    <property type="entry name" value="MNHE"/>
    <property type="match status" value="1"/>
</dbReference>
<dbReference type="NCBIfam" id="NF006518">
    <property type="entry name" value="PRK08965.1-2"/>
    <property type="match status" value="1"/>
</dbReference>
<organism evidence="8 9">
    <name type="scientific">Thalassolituus maritimus</name>
    <dbReference type="NCBI Taxonomy" id="484498"/>
    <lineage>
        <taxon>Bacteria</taxon>
        <taxon>Pseudomonadati</taxon>
        <taxon>Pseudomonadota</taxon>
        <taxon>Gammaproteobacteria</taxon>
        <taxon>Oceanospirillales</taxon>
        <taxon>Oceanospirillaceae</taxon>
        <taxon>Thalassolituus</taxon>
    </lineage>
</organism>
<evidence type="ECO:0000256" key="3">
    <source>
        <dbReference type="ARBA" id="ARBA00022475"/>
    </source>
</evidence>
<dbReference type="Proteomes" id="UP001481413">
    <property type="component" value="Unassembled WGS sequence"/>
</dbReference>